<evidence type="ECO:0000259" key="1">
    <source>
        <dbReference type="Pfam" id="PF11790"/>
    </source>
</evidence>
<comment type="caution">
    <text evidence="2">The sequence shown here is derived from an EMBL/GenBank/DDBJ whole genome shotgun (WGS) entry which is preliminary data.</text>
</comment>
<feature type="domain" description="Asl1-like glycosyl hydrolase catalytic" evidence="1">
    <location>
        <begin position="268"/>
        <end position="334"/>
    </location>
</feature>
<reference evidence="2" key="1">
    <citation type="submission" date="2016-01" db="EMBL/GenBank/DDBJ databases">
        <authorList>
            <person name="Peeters Charlotte."/>
        </authorList>
    </citation>
    <scope>NUCLEOTIDE SEQUENCE</scope>
    <source>
        <strain evidence="2">LMG 22936</strain>
    </source>
</reference>
<dbReference type="GO" id="GO:0016787">
    <property type="term" value="F:hydrolase activity"/>
    <property type="evidence" value="ECO:0007669"/>
    <property type="project" value="UniProtKB-KW"/>
</dbReference>
<proteinExistence type="predicted"/>
<dbReference type="InterPro" id="IPR017853">
    <property type="entry name" value="GH"/>
</dbReference>
<name>A0A158GR25_9BURK</name>
<dbReference type="STRING" id="326475.AWB66_01874"/>
<protein>
    <submittedName>
        <fullName evidence="2">Glycosyl hydrolase catalytic core</fullName>
    </submittedName>
</protein>
<evidence type="ECO:0000313" key="2">
    <source>
        <dbReference type="EMBL" id="SAL34327.1"/>
    </source>
</evidence>
<sequence>MSTKQNHQDQQQFPEIESQAALKFPRRKFLSAMAAGAGSVALSACGGGGAESDLADATAKSAEIEATAKAATTGQKLFYGINGHMAYNSGIYSYVTQANQVKILKDLGATVYRADVASGGMAQVLATALNGAFKGSGIIILPVLNPRSAGYDVKSSESAAYTLGYNLAVNCTRPLKGLVKYIECGNELDVALKIGGDGSATTDWNASYWPSFRGVIRGMIDGVKAIDSSIQVGVNVGIPMAYRALQMLWNGISPNGTAAGRGGAALVRWDFTTYHWYKSSYNIQRAGRTASVDVLQILKDSFGKPIWLTEFGWSGSQDTNASAAAYVTSAMTQYKSVKDKYNIQCVMLYAVIDDNYGLVKTDGVTKTAAYDAFKNFTRANPV</sequence>
<dbReference type="AlphaFoldDB" id="A0A158GR25"/>
<dbReference type="Gene3D" id="3.20.20.80">
    <property type="entry name" value="Glycosidases"/>
    <property type="match status" value="1"/>
</dbReference>
<dbReference type="SUPFAM" id="SSF51445">
    <property type="entry name" value="(Trans)glycosidases"/>
    <property type="match status" value="1"/>
</dbReference>
<dbReference type="Pfam" id="PF11790">
    <property type="entry name" value="Glyco_hydro_cc"/>
    <property type="match status" value="1"/>
</dbReference>
<dbReference type="Proteomes" id="UP000054717">
    <property type="component" value="Unassembled WGS sequence"/>
</dbReference>
<accession>A0A158GR25</accession>
<dbReference type="EMBL" id="FCNZ02000005">
    <property type="protein sequence ID" value="SAL34327.1"/>
    <property type="molecule type" value="Genomic_DNA"/>
</dbReference>
<dbReference type="InterPro" id="IPR006311">
    <property type="entry name" value="TAT_signal"/>
</dbReference>
<dbReference type="PROSITE" id="PS51318">
    <property type="entry name" value="TAT"/>
    <property type="match status" value="1"/>
</dbReference>
<organism evidence="2 3">
    <name type="scientific">Caballeronia telluris</name>
    <dbReference type="NCBI Taxonomy" id="326475"/>
    <lineage>
        <taxon>Bacteria</taxon>
        <taxon>Pseudomonadati</taxon>
        <taxon>Pseudomonadota</taxon>
        <taxon>Betaproteobacteria</taxon>
        <taxon>Burkholderiales</taxon>
        <taxon>Burkholderiaceae</taxon>
        <taxon>Caballeronia</taxon>
    </lineage>
</organism>
<keyword evidence="3" id="KW-1185">Reference proteome</keyword>
<dbReference type="InterPro" id="IPR024655">
    <property type="entry name" value="Asl1_glyco_hydro_catalytic"/>
</dbReference>
<evidence type="ECO:0000313" key="3">
    <source>
        <dbReference type="Proteomes" id="UP000054717"/>
    </source>
</evidence>
<gene>
    <name evidence="2" type="ORF">AWB66_01874</name>
</gene>
<keyword evidence="2" id="KW-0378">Hydrolase</keyword>